<dbReference type="InterPro" id="IPR047196">
    <property type="entry name" value="YidC_ALB_C"/>
</dbReference>
<dbReference type="Pfam" id="PF02096">
    <property type="entry name" value="60KD_IMP"/>
    <property type="match status" value="1"/>
</dbReference>
<evidence type="ECO:0000256" key="1">
    <source>
        <dbReference type="ARBA" id="ARBA00004651"/>
    </source>
</evidence>
<evidence type="ECO:0000256" key="4">
    <source>
        <dbReference type="ARBA" id="ARBA00022692"/>
    </source>
</evidence>
<sequence length="96" mass="11263">MWIPNLSEADPWILPLFAGLTTYLSSVTMSTPDTKQDATQSMMKYFMPVMIFWWGRSFPAGLTLYWGISNLFQMGQQLMINKPYVRQREDLKPYRS</sequence>
<dbReference type="InterPro" id="IPR001708">
    <property type="entry name" value="YidC/ALB3/OXA1/COX18"/>
</dbReference>
<feature type="transmembrane region" description="Helical" evidence="10">
    <location>
        <begin position="51"/>
        <end position="72"/>
    </location>
</feature>
<accession>A0AAC9RLX5</accession>
<dbReference type="InterPro" id="IPR028055">
    <property type="entry name" value="YidC/Oxa/ALB_C"/>
</dbReference>
<organism evidence="12 13">
    <name type="scientific">Clostridium formicaceticum</name>
    <dbReference type="NCBI Taxonomy" id="1497"/>
    <lineage>
        <taxon>Bacteria</taxon>
        <taxon>Bacillati</taxon>
        <taxon>Bacillota</taxon>
        <taxon>Clostridia</taxon>
        <taxon>Eubacteriales</taxon>
        <taxon>Clostridiaceae</taxon>
        <taxon>Clostridium</taxon>
    </lineage>
</organism>
<feature type="domain" description="Membrane insertase YidC/Oxa/ALB C-terminal" evidence="11">
    <location>
        <begin position="2"/>
        <end position="82"/>
    </location>
</feature>
<name>A0AAC9RLX5_9CLOT</name>
<keyword evidence="2" id="KW-0813">Transport</keyword>
<evidence type="ECO:0000313" key="12">
    <source>
        <dbReference type="EMBL" id="ARE88104.1"/>
    </source>
</evidence>
<dbReference type="GO" id="GO:0015031">
    <property type="term" value="P:protein transport"/>
    <property type="evidence" value="ECO:0007669"/>
    <property type="project" value="UniProtKB-KW"/>
</dbReference>
<keyword evidence="7 10" id="KW-0472">Membrane</keyword>
<dbReference type="CDD" id="cd20070">
    <property type="entry name" value="5TM_YidC_Alb3"/>
    <property type="match status" value="1"/>
</dbReference>
<evidence type="ECO:0000256" key="7">
    <source>
        <dbReference type="ARBA" id="ARBA00023136"/>
    </source>
</evidence>
<dbReference type="PANTHER" id="PTHR12428:SF65">
    <property type="entry name" value="CYTOCHROME C OXIDASE ASSEMBLY PROTEIN COX18, MITOCHONDRIAL"/>
    <property type="match status" value="1"/>
</dbReference>
<reference evidence="12 13" key="1">
    <citation type="submission" date="2017-03" db="EMBL/GenBank/DDBJ databases">
        <title>Complete sequence of Clostridium formicaceticum DSM 92.</title>
        <authorList>
            <person name="Poehlein A."/>
            <person name="Karl M."/>
            <person name="Bengelsdorf F.R."/>
            <person name="Duerre P."/>
            <person name="Daniel R."/>
        </authorList>
    </citation>
    <scope>NUCLEOTIDE SEQUENCE [LARGE SCALE GENOMIC DNA]</scope>
    <source>
        <strain evidence="12 13">DSM 92</strain>
    </source>
</reference>
<dbReference type="PANTHER" id="PTHR12428">
    <property type="entry name" value="OXA1"/>
    <property type="match status" value="1"/>
</dbReference>
<dbReference type="EMBL" id="CP020559">
    <property type="protein sequence ID" value="ARE88104.1"/>
    <property type="molecule type" value="Genomic_DNA"/>
</dbReference>
<evidence type="ECO:0000256" key="6">
    <source>
        <dbReference type="ARBA" id="ARBA00022989"/>
    </source>
</evidence>
<evidence type="ECO:0000313" key="13">
    <source>
        <dbReference type="Proteomes" id="UP000192478"/>
    </source>
</evidence>
<keyword evidence="3" id="KW-1003">Cell membrane</keyword>
<dbReference type="AlphaFoldDB" id="A0AAC9RLX5"/>
<dbReference type="GO" id="GO:0005886">
    <property type="term" value="C:plasma membrane"/>
    <property type="evidence" value="ECO:0007669"/>
    <property type="project" value="UniProtKB-SubCell"/>
</dbReference>
<evidence type="ECO:0000256" key="9">
    <source>
        <dbReference type="RuleBase" id="RU003945"/>
    </source>
</evidence>
<keyword evidence="4 9" id="KW-0812">Transmembrane</keyword>
<proteinExistence type="inferred from homology"/>
<keyword evidence="6 10" id="KW-1133">Transmembrane helix</keyword>
<evidence type="ECO:0000256" key="5">
    <source>
        <dbReference type="ARBA" id="ARBA00022927"/>
    </source>
</evidence>
<dbReference type="GO" id="GO:0051205">
    <property type="term" value="P:protein insertion into membrane"/>
    <property type="evidence" value="ECO:0007669"/>
    <property type="project" value="TreeGrafter"/>
</dbReference>
<comment type="similarity">
    <text evidence="9">Belongs to the OXA1/ALB3/YidC family.</text>
</comment>
<dbReference type="Proteomes" id="UP000192478">
    <property type="component" value="Chromosome"/>
</dbReference>
<keyword evidence="5" id="KW-0653">Protein transport</keyword>
<dbReference type="RefSeq" id="WP_081562081.1">
    <property type="nucleotide sequence ID" value="NZ_CP017603.1"/>
</dbReference>
<feature type="transmembrane region" description="Helical" evidence="10">
    <location>
        <begin position="12"/>
        <end position="31"/>
    </location>
</feature>
<evidence type="ECO:0000256" key="3">
    <source>
        <dbReference type="ARBA" id="ARBA00022475"/>
    </source>
</evidence>
<evidence type="ECO:0000259" key="11">
    <source>
        <dbReference type="Pfam" id="PF02096"/>
    </source>
</evidence>
<keyword evidence="8" id="KW-0143">Chaperone</keyword>
<protein>
    <submittedName>
        <fullName evidence="12">Membrane protein insertase MisCA</fullName>
    </submittedName>
</protein>
<evidence type="ECO:0000256" key="2">
    <source>
        <dbReference type="ARBA" id="ARBA00022448"/>
    </source>
</evidence>
<evidence type="ECO:0000256" key="10">
    <source>
        <dbReference type="SAM" id="Phobius"/>
    </source>
</evidence>
<evidence type="ECO:0000256" key="8">
    <source>
        <dbReference type="ARBA" id="ARBA00023186"/>
    </source>
</evidence>
<dbReference type="GO" id="GO:0032977">
    <property type="term" value="F:membrane insertase activity"/>
    <property type="evidence" value="ECO:0007669"/>
    <property type="project" value="InterPro"/>
</dbReference>
<gene>
    <name evidence="12" type="primary">misCA</name>
    <name evidence="12" type="ORF">CLFO_25050</name>
</gene>
<comment type="subcellular location">
    <subcellularLocation>
        <location evidence="1">Cell membrane</location>
        <topology evidence="1">Multi-pass membrane protein</topology>
    </subcellularLocation>
    <subcellularLocation>
        <location evidence="9">Membrane</location>
        <topology evidence="9">Multi-pass membrane protein</topology>
    </subcellularLocation>
</comment>